<gene>
    <name evidence="8" type="ORF">BSOLF_2252</name>
</gene>
<dbReference type="PANTHER" id="PTHR37820">
    <property type="entry name" value="CELL DIVISION PROTEIN DIVIB"/>
    <property type="match status" value="1"/>
</dbReference>
<dbReference type="Proteomes" id="UP000244338">
    <property type="component" value="Unassembled WGS sequence"/>
</dbReference>
<protein>
    <recommendedName>
        <fullName evidence="7">POTRA domain-containing protein</fullName>
    </recommendedName>
</protein>
<evidence type="ECO:0000256" key="5">
    <source>
        <dbReference type="ARBA" id="ARBA00023306"/>
    </source>
</evidence>
<evidence type="ECO:0000256" key="4">
    <source>
        <dbReference type="ARBA" id="ARBA00022989"/>
    </source>
</evidence>
<evidence type="ECO:0000259" key="7">
    <source>
        <dbReference type="Pfam" id="PF08478"/>
    </source>
</evidence>
<dbReference type="InterPro" id="IPR013685">
    <property type="entry name" value="POTRA_FtsQ_type"/>
</dbReference>
<sequence length="278" mass="31475">MRLKRWIGPFFLLLLLFAYLRSPYAHIDSLTVTGTTRLSEEEILNWAGVKPGDSLVFWWPGVRDRLEQHEVIKRATLSWSFPNHFHLYIEEWPIYGLLFEEGRSTGAEDGSSGTEASEGRGRWLILENGHCTPPRTGEALAGYPLIRLNAALESDGIEQASGTSEKGEPPSKEASTHEAERLQNVCREGAKLLGALDPDTYALVSEVIWDDPAFAHLIHLYLTTGDEIFVEQERSTTLIPYYSSLRTHVPKETHGRFFLLENGSYFEPYDRQVSPKKP</sequence>
<dbReference type="GO" id="GO:0005886">
    <property type="term" value="C:plasma membrane"/>
    <property type="evidence" value="ECO:0007669"/>
    <property type="project" value="TreeGrafter"/>
</dbReference>
<dbReference type="InterPro" id="IPR050487">
    <property type="entry name" value="FtsQ_DivIB"/>
</dbReference>
<evidence type="ECO:0000313" key="8">
    <source>
        <dbReference type="EMBL" id="PTQ57101.1"/>
    </source>
</evidence>
<reference evidence="9" key="1">
    <citation type="journal article" date="2018" name="Sci. Rep.">
        <title>Lignite coal burning seam in the remote Altai Mountains harbors a hydrogen-driven thermophilic microbial community.</title>
        <authorList>
            <person name="Kadnikov V.V."/>
            <person name="Mardanov A.V."/>
            <person name="Ivasenko D.A."/>
            <person name="Antsiferov D.V."/>
            <person name="Beletsky A.V."/>
            <person name="Karnachuk O.V."/>
            <person name="Ravin N.V."/>
        </authorList>
    </citation>
    <scope>NUCLEOTIDE SEQUENCE [LARGE SCALE GENOMIC DNA]</scope>
</reference>
<feature type="compositionally biased region" description="Basic and acidic residues" evidence="6">
    <location>
        <begin position="165"/>
        <end position="180"/>
    </location>
</feature>
<accession>A0A2R6Y349</accession>
<proteinExistence type="predicted"/>
<keyword evidence="1" id="KW-1003">Cell membrane</keyword>
<dbReference type="GO" id="GO:0051301">
    <property type="term" value="P:cell division"/>
    <property type="evidence" value="ECO:0007669"/>
    <property type="project" value="UniProtKB-KW"/>
</dbReference>
<evidence type="ECO:0000256" key="2">
    <source>
        <dbReference type="ARBA" id="ARBA00022618"/>
    </source>
</evidence>
<keyword evidence="4" id="KW-0472">Membrane</keyword>
<feature type="domain" description="POTRA" evidence="7">
    <location>
        <begin position="27"/>
        <end position="91"/>
    </location>
</feature>
<dbReference type="EMBL" id="PEBX01000013">
    <property type="protein sequence ID" value="PTQ57101.1"/>
    <property type="molecule type" value="Genomic_DNA"/>
</dbReference>
<name>A0A2R6Y349_9BACL</name>
<evidence type="ECO:0000313" key="9">
    <source>
        <dbReference type="Proteomes" id="UP000244338"/>
    </source>
</evidence>
<feature type="region of interest" description="Disordered" evidence="6">
    <location>
        <begin position="157"/>
        <end position="180"/>
    </location>
</feature>
<keyword evidence="5" id="KW-0131">Cell cycle</keyword>
<keyword evidence="2" id="KW-0132">Cell division</keyword>
<evidence type="ECO:0000256" key="6">
    <source>
        <dbReference type="SAM" id="MobiDB-lite"/>
    </source>
</evidence>
<organism evidence="8 9">
    <name type="scientific">Candidatus Carbonibacillus altaicus</name>
    <dbReference type="NCBI Taxonomy" id="2163959"/>
    <lineage>
        <taxon>Bacteria</taxon>
        <taxon>Bacillati</taxon>
        <taxon>Bacillota</taxon>
        <taxon>Bacilli</taxon>
        <taxon>Bacillales</taxon>
        <taxon>Candidatus Carbonibacillus</taxon>
    </lineage>
</organism>
<evidence type="ECO:0000256" key="1">
    <source>
        <dbReference type="ARBA" id="ARBA00022475"/>
    </source>
</evidence>
<dbReference type="Pfam" id="PF08478">
    <property type="entry name" value="POTRA_1"/>
    <property type="match status" value="1"/>
</dbReference>
<keyword evidence="3" id="KW-0812">Transmembrane</keyword>
<comment type="caution">
    <text evidence="8">The sequence shown here is derived from an EMBL/GenBank/DDBJ whole genome shotgun (WGS) entry which is preliminary data.</text>
</comment>
<dbReference type="AlphaFoldDB" id="A0A2R6Y349"/>
<keyword evidence="4" id="KW-1133">Transmembrane helix</keyword>
<evidence type="ECO:0000256" key="3">
    <source>
        <dbReference type="ARBA" id="ARBA00022692"/>
    </source>
</evidence>
<dbReference type="PANTHER" id="PTHR37820:SF1">
    <property type="entry name" value="CELL DIVISION PROTEIN FTSQ"/>
    <property type="match status" value="1"/>
</dbReference>